<accession>A0A1E5NAC0</accession>
<reference evidence="1 2" key="1">
    <citation type="submission" date="2016-08" db="EMBL/GenBank/DDBJ databases">
        <title>Characterization and recognition of Brachyspira hampsonii sp. nov., a novel intestinal spirochete that is pathogenic to pigs.</title>
        <authorList>
            <person name="Mirajkar N."/>
            <person name="La T."/>
            <person name="Phillips N."/>
            <person name="Hampson D."/>
            <person name="Gebhart C."/>
        </authorList>
    </citation>
    <scope>NUCLEOTIDE SEQUENCE [LARGE SCALE GENOMIC DNA]</scope>
    <source>
        <strain evidence="1 2">P280/1</strain>
    </source>
</reference>
<evidence type="ECO:0000313" key="2">
    <source>
        <dbReference type="Proteomes" id="UP000095247"/>
    </source>
</evidence>
<gene>
    <name evidence="1" type="ORF">BFL38_00585</name>
</gene>
<evidence type="ECO:0000313" key="1">
    <source>
        <dbReference type="EMBL" id="OEJ13095.1"/>
    </source>
</evidence>
<name>A0A1E5NAC0_9SPIR</name>
<dbReference type="Proteomes" id="UP000095247">
    <property type="component" value="Unassembled WGS sequence"/>
</dbReference>
<proteinExistence type="predicted"/>
<dbReference type="AlphaFoldDB" id="A0A1E5NAC0"/>
<sequence>MSKGLIGSYSNAKNETNIKNEYKNNNPREIYIDKTVLNLFCTKKNINGIKVCKYTIKIKISFEANVLASSPVKADNIKTKNNNTINAKNSSDSTNATNLIIKNNIIANKISDTTKNSIISPNLVKLLYVLFFILKLLSDKSIIIKKIIEDNILLLIIILDLKNSSISGIESFKGAEINMPSKNKSKNDKNIISIVLLLMFSKLLSIINKNE</sequence>
<protein>
    <submittedName>
        <fullName evidence="1">Uncharacterized protein</fullName>
    </submittedName>
</protein>
<comment type="caution">
    <text evidence="1">The sequence shown here is derived from an EMBL/GenBank/DDBJ whole genome shotgun (WGS) entry which is preliminary data.</text>
</comment>
<dbReference type="EMBL" id="MDCO01000015">
    <property type="protein sequence ID" value="OEJ13095.1"/>
    <property type="molecule type" value="Genomic_DNA"/>
</dbReference>
<organism evidence="1 2">
    <name type="scientific">Brachyspira hampsonii</name>
    <dbReference type="NCBI Taxonomy" id="1287055"/>
    <lineage>
        <taxon>Bacteria</taxon>
        <taxon>Pseudomonadati</taxon>
        <taxon>Spirochaetota</taxon>
        <taxon>Spirochaetia</taxon>
        <taxon>Brachyspirales</taxon>
        <taxon>Brachyspiraceae</taxon>
        <taxon>Brachyspira</taxon>
    </lineage>
</organism>